<protein>
    <submittedName>
        <fullName evidence="2">Methyltransferase family protein</fullName>
    </submittedName>
</protein>
<dbReference type="Pfam" id="PF08241">
    <property type="entry name" value="Methyltransf_11"/>
    <property type="match status" value="1"/>
</dbReference>
<name>A0A562IUV8_9ACTN</name>
<dbReference type="AlphaFoldDB" id="A0A562IUV8"/>
<dbReference type="GO" id="GO:0008757">
    <property type="term" value="F:S-adenosylmethionine-dependent methyltransferase activity"/>
    <property type="evidence" value="ECO:0007669"/>
    <property type="project" value="InterPro"/>
</dbReference>
<sequence length="211" mass="22620">MGQVAGGGREADLAAWYDRDAAGRSTRPIDPERVRRRQEFTDLLLAEGRRRVLEVGTGPGLDAVAFTGAGLDVSGVDLSAAHVALCRAAGVDAHVAPVRALPFADATCDAGWTMSTLLHVPDAELDQALAEIRRVLRPGALLAVGTWCGADVEGPLTLDSFYPPRFFSLRSPARMVELLGRHGEVARSETWPAGDRPDGRYQWVLLRLPGG</sequence>
<dbReference type="OrthoDB" id="3818442at2"/>
<dbReference type="Gene3D" id="3.40.50.150">
    <property type="entry name" value="Vaccinia Virus protein VP39"/>
    <property type="match status" value="1"/>
</dbReference>
<dbReference type="InterPro" id="IPR013216">
    <property type="entry name" value="Methyltransf_11"/>
</dbReference>
<dbReference type="RefSeq" id="WP_153362338.1">
    <property type="nucleotide sequence ID" value="NZ_JABGDC010000232.1"/>
</dbReference>
<keyword evidence="3" id="KW-1185">Reference proteome</keyword>
<accession>A0A562IUV8</accession>
<evidence type="ECO:0000313" key="2">
    <source>
        <dbReference type="EMBL" id="TWH74304.1"/>
    </source>
</evidence>
<dbReference type="CDD" id="cd02440">
    <property type="entry name" value="AdoMet_MTases"/>
    <property type="match status" value="1"/>
</dbReference>
<keyword evidence="2" id="KW-0489">Methyltransferase</keyword>
<dbReference type="PANTHER" id="PTHR43591:SF24">
    <property type="entry name" value="2-METHOXY-6-POLYPRENYL-1,4-BENZOQUINOL METHYLASE, MITOCHONDRIAL"/>
    <property type="match status" value="1"/>
</dbReference>
<comment type="caution">
    <text evidence="2">The sequence shown here is derived from an EMBL/GenBank/DDBJ whole genome shotgun (WGS) entry which is preliminary data.</text>
</comment>
<dbReference type="InterPro" id="IPR029063">
    <property type="entry name" value="SAM-dependent_MTases_sf"/>
</dbReference>
<evidence type="ECO:0000259" key="1">
    <source>
        <dbReference type="Pfam" id="PF08241"/>
    </source>
</evidence>
<evidence type="ECO:0000313" key="3">
    <source>
        <dbReference type="Proteomes" id="UP000321490"/>
    </source>
</evidence>
<dbReference type="EMBL" id="VLKF01000001">
    <property type="protein sequence ID" value="TWH74304.1"/>
    <property type="molecule type" value="Genomic_DNA"/>
</dbReference>
<dbReference type="Proteomes" id="UP000321490">
    <property type="component" value="Unassembled WGS sequence"/>
</dbReference>
<keyword evidence="2" id="KW-0808">Transferase</keyword>
<dbReference type="SUPFAM" id="SSF53335">
    <property type="entry name" value="S-adenosyl-L-methionine-dependent methyltransferases"/>
    <property type="match status" value="1"/>
</dbReference>
<feature type="domain" description="Methyltransferase type 11" evidence="1">
    <location>
        <begin position="53"/>
        <end position="143"/>
    </location>
</feature>
<dbReference type="GO" id="GO:0032259">
    <property type="term" value="P:methylation"/>
    <property type="evidence" value="ECO:0007669"/>
    <property type="project" value="UniProtKB-KW"/>
</dbReference>
<dbReference type="PANTHER" id="PTHR43591">
    <property type="entry name" value="METHYLTRANSFERASE"/>
    <property type="match status" value="1"/>
</dbReference>
<gene>
    <name evidence="2" type="ORF">JD78_02839</name>
</gene>
<reference evidence="2 3" key="1">
    <citation type="submission" date="2019-07" db="EMBL/GenBank/DDBJ databases">
        <title>R&amp;d 2014.</title>
        <authorList>
            <person name="Klenk H.-P."/>
        </authorList>
    </citation>
    <scope>NUCLEOTIDE SEQUENCE [LARGE SCALE GENOMIC DNA]</scope>
    <source>
        <strain evidence="2 3">DSM 45764</strain>
    </source>
</reference>
<organism evidence="2 3">
    <name type="scientific">Modestobacter roseus</name>
    <dbReference type="NCBI Taxonomy" id="1181884"/>
    <lineage>
        <taxon>Bacteria</taxon>
        <taxon>Bacillati</taxon>
        <taxon>Actinomycetota</taxon>
        <taxon>Actinomycetes</taxon>
        <taxon>Geodermatophilales</taxon>
        <taxon>Geodermatophilaceae</taxon>
        <taxon>Modestobacter</taxon>
    </lineage>
</organism>
<proteinExistence type="predicted"/>